<keyword evidence="1" id="KW-0732">Signal</keyword>
<dbReference type="SUPFAM" id="SSF51322">
    <property type="entry name" value="Cyanovirin-N"/>
    <property type="match status" value="1"/>
</dbReference>
<feature type="chain" id="PRO_5016969064" description="Cyanovirin-N domain-containing protein" evidence="1">
    <location>
        <begin position="18"/>
        <end position="129"/>
    </location>
</feature>
<dbReference type="EMBL" id="QKXC01000069">
    <property type="protein sequence ID" value="RBR23761.1"/>
    <property type="molecule type" value="Genomic_DNA"/>
</dbReference>
<evidence type="ECO:0000313" key="3">
    <source>
        <dbReference type="EMBL" id="RBR23761.1"/>
    </source>
</evidence>
<dbReference type="AlphaFoldDB" id="A0A366S377"/>
<dbReference type="GeneID" id="41992822"/>
<feature type="signal peptide" evidence="1">
    <location>
        <begin position="1"/>
        <end position="17"/>
    </location>
</feature>
<evidence type="ECO:0000313" key="4">
    <source>
        <dbReference type="Proteomes" id="UP000253153"/>
    </source>
</evidence>
<dbReference type="OrthoDB" id="5015698at2759"/>
<evidence type="ECO:0000259" key="2">
    <source>
        <dbReference type="SMART" id="SM01111"/>
    </source>
</evidence>
<dbReference type="Proteomes" id="UP000253153">
    <property type="component" value="Unassembled WGS sequence"/>
</dbReference>
<dbReference type="InterPro" id="IPR036673">
    <property type="entry name" value="Cyanovirin-N_sf"/>
</dbReference>
<sequence>MMKRIAVFICLLGSTAAAIDRSCVDIKFDSSTNTLSGRCLPYDNSGYLPTALDLDRCFGYDGKELTPDGKNFSDSCNNCRMFTAPDPWWGGKIYWLGCTCDGKAEEATAPIEAAVAHEYVHNENGVLVC</sequence>
<dbReference type="RefSeq" id="XP_031018352.1">
    <property type="nucleotide sequence ID" value="XM_031157526.1"/>
</dbReference>
<name>A0A366S377_9HYPO</name>
<protein>
    <recommendedName>
        <fullName evidence="2">Cyanovirin-N domain-containing protein</fullName>
    </recommendedName>
</protein>
<evidence type="ECO:0000256" key="1">
    <source>
        <dbReference type="SAM" id="SignalP"/>
    </source>
</evidence>
<dbReference type="Pfam" id="PF08881">
    <property type="entry name" value="CVNH"/>
    <property type="match status" value="1"/>
</dbReference>
<comment type="caution">
    <text evidence="3">The sequence shown here is derived from an EMBL/GenBank/DDBJ whole genome shotgun (WGS) entry which is preliminary data.</text>
</comment>
<dbReference type="Gene3D" id="2.30.60.10">
    <property type="entry name" value="Cyanovirin-N"/>
    <property type="match status" value="1"/>
</dbReference>
<organism evidence="3 4">
    <name type="scientific">Fusarium coffeatum</name>
    <dbReference type="NCBI Taxonomy" id="231269"/>
    <lineage>
        <taxon>Eukaryota</taxon>
        <taxon>Fungi</taxon>
        <taxon>Dikarya</taxon>
        <taxon>Ascomycota</taxon>
        <taxon>Pezizomycotina</taxon>
        <taxon>Sordariomycetes</taxon>
        <taxon>Hypocreomycetidae</taxon>
        <taxon>Hypocreales</taxon>
        <taxon>Nectriaceae</taxon>
        <taxon>Fusarium</taxon>
        <taxon>Fusarium incarnatum-equiseti species complex</taxon>
    </lineage>
</organism>
<dbReference type="SMART" id="SM01111">
    <property type="entry name" value="CVNH"/>
    <property type="match status" value="1"/>
</dbReference>
<dbReference type="InterPro" id="IPR011058">
    <property type="entry name" value="Cyanovirin-N"/>
</dbReference>
<feature type="domain" description="Cyanovirin-N" evidence="2">
    <location>
        <begin position="21"/>
        <end position="129"/>
    </location>
</feature>
<gene>
    <name evidence="3" type="ORF">FIESC28_03377</name>
</gene>
<accession>A0A366S377</accession>
<reference evidence="3 4" key="1">
    <citation type="submission" date="2018-06" db="EMBL/GenBank/DDBJ databases">
        <title>Fusarium incarnatum-equiseti species complex species 28.</title>
        <authorList>
            <person name="Gardiner D.M."/>
        </authorList>
    </citation>
    <scope>NUCLEOTIDE SEQUENCE [LARGE SCALE GENOMIC DNA]</scope>
    <source>
        <strain evidence="3 4">FIESC_28</strain>
    </source>
</reference>
<proteinExistence type="predicted"/>
<keyword evidence="4" id="KW-1185">Reference proteome</keyword>